<keyword evidence="2" id="KW-0342">GTP-binding</keyword>
<dbReference type="AlphaFoldDB" id="T0YZJ6"/>
<dbReference type="GO" id="GO:0005525">
    <property type="term" value="F:GTP binding"/>
    <property type="evidence" value="ECO:0007669"/>
    <property type="project" value="UniProtKB-KW"/>
</dbReference>
<comment type="caution">
    <text evidence="3">The sequence shown here is derived from an EMBL/GenBank/DDBJ whole genome shotgun (WGS) entry which is preliminary data.</text>
</comment>
<dbReference type="SMART" id="SM00173">
    <property type="entry name" value="RAS"/>
    <property type="match status" value="1"/>
</dbReference>
<dbReference type="Gene3D" id="3.40.50.300">
    <property type="entry name" value="P-loop containing nucleotide triphosphate hydrolases"/>
    <property type="match status" value="1"/>
</dbReference>
<dbReference type="InterPro" id="IPR001806">
    <property type="entry name" value="Small_GTPase"/>
</dbReference>
<gene>
    <name evidence="3" type="ORF">B2A_11803</name>
</gene>
<reference evidence="3" key="1">
    <citation type="submission" date="2013-08" db="EMBL/GenBank/DDBJ databases">
        <authorList>
            <person name="Mendez C."/>
            <person name="Richter M."/>
            <person name="Ferrer M."/>
            <person name="Sanchez J."/>
        </authorList>
    </citation>
    <scope>NUCLEOTIDE SEQUENCE</scope>
</reference>
<keyword evidence="1" id="KW-0547">Nucleotide-binding</keyword>
<dbReference type="EMBL" id="AUZZ01008535">
    <property type="protein sequence ID" value="EQD37377.1"/>
    <property type="molecule type" value="Genomic_DNA"/>
</dbReference>
<organism evidence="3">
    <name type="scientific">mine drainage metagenome</name>
    <dbReference type="NCBI Taxonomy" id="410659"/>
    <lineage>
        <taxon>unclassified sequences</taxon>
        <taxon>metagenomes</taxon>
        <taxon>ecological metagenomes</taxon>
    </lineage>
</organism>
<protein>
    <submittedName>
        <fullName evidence="3">GTP-binding protein</fullName>
    </submittedName>
</protein>
<dbReference type="InterPro" id="IPR027417">
    <property type="entry name" value="P-loop_NTPase"/>
</dbReference>
<dbReference type="PROSITE" id="PS51419">
    <property type="entry name" value="RAB"/>
    <property type="match status" value="1"/>
</dbReference>
<dbReference type="PANTHER" id="PTHR24070">
    <property type="entry name" value="RAS, DI-RAS, AND RHEB FAMILY MEMBERS OF SMALL GTPASE SUPERFAMILY"/>
    <property type="match status" value="1"/>
</dbReference>
<proteinExistence type="predicted"/>
<feature type="non-terminal residue" evidence="3">
    <location>
        <position position="1"/>
    </location>
</feature>
<dbReference type="Pfam" id="PF00071">
    <property type="entry name" value="Ras"/>
    <property type="match status" value="1"/>
</dbReference>
<evidence type="ECO:0000256" key="2">
    <source>
        <dbReference type="ARBA" id="ARBA00023134"/>
    </source>
</evidence>
<dbReference type="GO" id="GO:0007165">
    <property type="term" value="P:signal transduction"/>
    <property type="evidence" value="ECO:0007669"/>
    <property type="project" value="InterPro"/>
</dbReference>
<dbReference type="GO" id="GO:0016020">
    <property type="term" value="C:membrane"/>
    <property type="evidence" value="ECO:0007669"/>
    <property type="project" value="InterPro"/>
</dbReference>
<evidence type="ECO:0000256" key="1">
    <source>
        <dbReference type="ARBA" id="ARBA00022741"/>
    </source>
</evidence>
<dbReference type="GO" id="GO:0003924">
    <property type="term" value="F:GTPase activity"/>
    <property type="evidence" value="ECO:0007669"/>
    <property type="project" value="InterPro"/>
</dbReference>
<sequence>IGPEGVGKSSLVSRVVYGSDNAIYDPKSLKRKSVTFEKSGVKLNADIFFLELGSKGGEDKLLAGSNAIVIVSDVTNSHTLEEAEMLLKYTRAFSEKSVIILVGTKQDLRYEAQFWEEELKEVADRYKVTYILTSAKTNADSGRFLEGLVSSLSSKFLVKGKN</sequence>
<accession>T0YZJ6</accession>
<reference evidence="3" key="2">
    <citation type="journal article" date="2014" name="ISME J.">
        <title>Microbial stratification in low pH oxic and suboxic macroscopic growths along an acid mine drainage.</title>
        <authorList>
            <person name="Mendez-Garcia C."/>
            <person name="Mesa V."/>
            <person name="Sprenger R.R."/>
            <person name="Richter M."/>
            <person name="Diez M.S."/>
            <person name="Solano J."/>
            <person name="Bargiela R."/>
            <person name="Golyshina O.V."/>
            <person name="Manteca A."/>
            <person name="Ramos J.L."/>
            <person name="Gallego J.R."/>
            <person name="Llorente I."/>
            <person name="Martins Dos Santos V.A."/>
            <person name="Jensen O.N."/>
            <person name="Pelaez A.I."/>
            <person name="Sanchez J."/>
            <person name="Ferrer M."/>
        </authorList>
    </citation>
    <scope>NUCLEOTIDE SEQUENCE</scope>
</reference>
<dbReference type="InterPro" id="IPR020849">
    <property type="entry name" value="Small_GTPase_Ras-type"/>
</dbReference>
<dbReference type="SUPFAM" id="SSF52540">
    <property type="entry name" value="P-loop containing nucleoside triphosphate hydrolases"/>
    <property type="match status" value="1"/>
</dbReference>
<name>T0YZJ6_9ZZZZ</name>
<dbReference type="SMART" id="SM00175">
    <property type="entry name" value="RAB"/>
    <property type="match status" value="1"/>
</dbReference>
<evidence type="ECO:0000313" key="3">
    <source>
        <dbReference type="EMBL" id="EQD37377.1"/>
    </source>
</evidence>